<feature type="region of interest" description="Disordered" evidence="1">
    <location>
        <begin position="98"/>
        <end position="117"/>
    </location>
</feature>
<dbReference type="Proteomes" id="UP000095544">
    <property type="component" value="Unassembled WGS sequence"/>
</dbReference>
<accession>A0A174JRG1</accession>
<evidence type="ECO:0000313" key="2">
    <source>
        <dbReference type="EMBL" id="CUO99750.1"/>
    </source>
</evidence>
<evidence type="ECO:0000313" key="3">
    <source>
        <dbReference type="Proteomes" id="UP000095544"/>
    </source>
</evidence>
<evidence type="ECO:0008006" key="4">
    <source>
        <dbReference type="Google" id="ProtNLM"/>
    </source>
</evidence>
<name>A0A174JRG1_9FIRM</name>
<organism evidence="2 3">
    <name type="scientific">Faecalicatena contorta</name>
    <dbReference type="NCBI Taxonomy" id="39482"/>
    <lineage>
        <taxon>Bacteria</taxon>
        <taxon>Bacillati</taxon>
        <taxon>Bacillota</taxon>
        <taxon>Clostridia</taxon>
        <taxon>Lachnospirales</taxon>
        <taxon>Lachnospiraceae</taxon>
        <taxon>Faecalicatena</taxon>
    </lineage>
</organism>
<protein>
    <recommendedName>
        <fullName evidence="4">Phage tail assembly chaperone protein, TAC</fullName>
    </recommendedName>
</protein>
<reference evidence="2 3" key="1">
    <citation type="submission" date="2015-09" db="EMBL/GenBank/DDBJ databases">
        <authorList>
            <consortium name="Pathogen Informatics"/>
        </authorList>
    </citation>
    <scope>NUCLEOTIDE SEQUENCE [LARGE SCALE GENOMIC DNA]</scope>
    <source>
        <strain evidence="2 3">2789STDY5834876</strain>
    </source>
</reference>
<dbReference type="EMBL" id="CYZU01000048">
    <property type="protein sequence ID" value="CUO99750.1"/>
    <property type="molecule type" value="Genomic_DNA"/>
</dbReference>
<gene>
    <name evidence="2" type="ORF">ERS852491_03967</name>
</gene>
<evidence type="ECO:0000256" key="1">
    <source>
        <dbReference type="SAM" id="MobiDB-lite"/>
    </source>
</evidence>
<dbReference type="OrthoDB" id="2066548at2"/>
<proteinExistence type="predicted"/>
<dbReference type="AlphaFoldDB" id="A0A174JRG1"/>
<dbReference type="STRING" id="39482.ERS852491_03967"/>
<feature type="compositionally biased region" description="Basic and acidic residues" evidence="1">
    <location>
        <begin position="99"/>
        <end position="117"/>
    </location>
</feature>
<sequence>MDIKINNKKYRVPELVFEHFTKMEEQGFSVTEAFEKKQYMLIAMGFVCVITGLDREEAEELITQHVYSGGNLIDIVNTFSEAAGESDFFRKMLNIQQTEETRKVSTEEKVPAEKETK</sequence>
<dbReference type="RefSeq" id="WP_055154759.1">
    <property type="nucleotide sequence ID" value="NZ_CYZU01000048.1"/>
</dbReference>